<keyword evidence="3 5" id="KW-0732">Signal</keyword>
<dbReference type="PROSITE" id="PS51257">
    <property type="entry name" value="PROKAR_LIPOPROTEIN"/>
    <property type="match status" value="1"/>
</dbReference>
<keyword evidence="7" id="KW-1185">Reference proteome</keyword>
<dbReference type="GO" id="GO:1901982">
    <property type="term" value="F:maltose binding"/>
    <property type="evidence" value="ECO:0007669"/>
    <property type="project" value="TreeGrafter"/>
</dbReference>
<evidence type="ECO:0000256" key="3">
    <source>
        <dbReference type="ARBA" id="ARBA00022729"/>
    </source>
</evidence>
<evidence type="ECO:0000256" key="4">
    <source>
        <dbReference type="SAM" id="MobiDB-lite"/>
    </source>
</evidence>
<dbReference type="Proteomes" id="UP000321798">
    <property type="component" value="Unassembled WGS sequence"/>
</dbReference>
<feature type="compositionally biased region" description="Low complexity" evidence="4">
    <location>
        <begin position="30"/>
        <end position="42"/>
    </location>
</feature>
<comment type="similarity">
    <text evidence="1">Belongs to the bacterial solute-binding protein 1 family.</text>
</comment>
<evidence type="ECO:0000256" key="1">
    <source>
        <dbReference type="ARBA" id="ARBA00008520"/>
    </source>
</evidence>
<evidence type="ECO:0000313" key="6">
    <source>
        <dbReference type="EMBL" id="GEP69447.1"/>
    </source>
</evidence>
<name>A0A512PE09_9CELL</name>
<evidence type="ECO:0000313" key="7">
    <source>
        <dbReference type="Proteomes" id="UP000321798"/>
    </source>
</evidence>
<gene>
    <name evidence="6" type="ORF">CSO01_21620</name>
</gene>
<dbReference type="InterPro" id="IPR006059">
    <property type="entry name" value="SBP"/>
</dbReference>
<comment type="caution">
    <text evidence="6">The sequence shown here is derived from an EMBL/GenBank/DDBJ whole genome shotgun (WGS) entry which is preliminary data.</text>
</comment>
<dbReference type="GO" id="GO:0042956">
    <property type="term" value="P:maltodextrin transmembrane transport"/>
    <property type="evidence" value="ECO:0007669"/>
    <property type="project" value="TreeGrafter"/>
</dbReference>
<reference evidence="6 7" key="1">
    <citation type="submission" date="2019-07" db="EMBL/GenBank/DDBJ databases">
        <title>Whole genome shotgun sequence of Cellulomonas soli NBRC 109434.</title>
        <authorList>
            <person name="Hosoyama A."/>
            <person name="Uohara A."/>
            <person name="Ohji S."/>
            <person name="Ichikawa N."/>
        </authorList>
    </citation>
    <scope>NUCLEOTIDE SEQUENCE [LARGE SCALE GENOMIC DNA]</scope>
    <source>
        <strain evidence="6 7">NBRC 109434</strain>
    </source>
</reference>
<organism evidence="6 7">
    <name type="scientific">Cellulomonas soli</name>
    <dbReference type="NCBI Taxonomy" id="931535"/>
    <lineage>
        <taxon>Bacteria</taxon>
        <taxon>Bacillati</taxon>
        <taxon>Actinomycetota</taxon>
        <taxon>Actinomycetes</taxon>
        <taxon>Micrococcales</taxon>
        <taxon>Cellulomonadaceae</taxon>
        <taxon>Cellulomonas</taxon>
    </lineage>
</organism>
<dbReference type="PANTHER" id="PTHR30061">
    <property type="entry name" value="MALTOSE-BINDING PERIPLASMIC PROTEIN"/>
    <property type="match status" value="1"/>
</dbReference>
<feature type="region of interest" description="Disordered" evidence="4">
    <location>
        <begin position="30"/>
        <end position="51"/>
    </location>
</feature>
<evidence type="ECO:0000256" key="2">
    <source>
        <dbReference type="ARBA" id="ARBA00022448"/>
    </source>
</evidence>
<accession>A0A512PE09</accession>
<protein>
    <submittedName>
        <fullName evidence="6">Sugar ABC transporter substrate-binding protein</fullName>
    </submittedName>
</protein>
<dbReference type="OrthoDB" id="2509690at2"/>
<dbReference type="SUPFAM" id="SSF53850">
    <property type="entry name" value="Periplasmic binding protein-like II"/>
    <property type="match status" value="1"/>
</dbReference>
<dbReference type="Gene3D" id="3.40.190.10">
    <property type="entry name" value="Periplasmic binding protein-like II"/>
    <property type="match status" value="1"/>
</dbReference>
<feature type="chain" id="PRO_5039539244" evidence="5">
    <location>
        <begin position="32"/>
        <end position="440"/>
    </location>
</feature>
<dbReference type="AlphaFoldDB" id="A0A512PE09"/>
<dbReference type="Pfam" id="PF13416">
    <property type="entry name" value="SBP_bac_8"/>
    <property type="match status" value="1"/>
</dbReference>
<feature type="signal peptide" evidence="5">
    <location>
        <begin position="1"/>
        <end position="31"/>
    </location>
</feature>
<proteinExistence type="inferred from homology"/>
<dbReference type="GO" id="GO:0055052">
    <property type="term" value="C:ATP-binding cassette (ABC) transporter complex, substrate-binding subunit-containing"/>
    <property type="evidence" value="ECO:0007669"/>
    <property type="project" value="TreeGrafter"/>
</dbReference>
<dbReference type="PANTHER" id="PTHR30061:SF50">
    <property type="entry name" value="MALTOSE_MALTODEXTRIN-BINDING PERIPLASMIC PROTEIN"/>
    <property type="match status" value="1"/>
</dbReference>
<evidence type="ECO:0000256" key="5">
    <source>
        <dbReference type="SAM" id="SignalP"/>
    </source>
</evidence>
<dbReference type="CDD" id="cd13585">
    <property type="entry name" value="PBP2_TMBP_like"/>
    <property type="match status" value="1"/>
</dbReference>
<keyword evidence="2" id="KW-0813">Transport</keyword>
<dbReference type="GO" id="GO:0015768">
    <property type="term" value="P:maltose transport"/>
    <property type="evidence" value="ECO:0007669"/>
    <property type="project" value="TreeGrafter"/>
</dbReference>
<sequence length="440" mass="46140">MSKRLFRSRGARGAAVLAVAGLALTGLTACSSDDSTTPGGDDVATVGPGGVDDGTELSMWTRAPLERQAKALVEAYNASHKNQVKLEIIPNDDMEGKVGGAATNEDLPDLLAGDVVRLPYWVENGLFTDLTAQIDGLDYADDITQGHVDAGTDSEGAKHTVPFVTDISVMVWNKDLYREAGLDPEKGPTTLEEFREQAQAVADLKKPGVSGTYYGGNCGGCLVFTWFPSIWASGDEVLNDDGTEALLASDSAKAVYDTYAQLNASGAVGTGSEEENGSTWTAPFSNGTVGVMQYPNTAVYAAQEAGIDVGVGAIPGVDGGGSTFLGGDAMGVSKDSEHVAQAWNFLSWMLSDETQLEVVAKDGEVPGRNSLLDNKYAQENPIALAMNKIAASGRTPVAPYFSEAFNASGSPWVNLIRNATFDQTGTVDEDNDAITAILAQ</sequence>
<dbReference type="EMBL" id="BKAL01000007">
    <property type="protein sequence ID" value="GEP69447.1"/>
    <property type="molecule type" value="Genomic_DNA"/>
</dbReference>
<dbReference type="RefSeq" id="WP_146953201.1">
    <property type="nucleotide sequence ID" value="NZ_BAABBJ010000007.1"/>
</dbReference>